<gene>
    <name evidence="1" type="ORF">CEW87_22185</name>
</gene>
<accession>A0A2U8H7U1</accession>
<dbReference type="Proteomes" id="UP000244902">
    <property type="component" value="Chromosome"/>
</dbReference>
<dbReference type="InterPro" id="IPR011664">
    <property type="entry name" value="Abi_system_AbiD/AbiF-like"/>
</dbReference>
<dbReference type="Pfam" id="PF07751">
    <property type="entry name" value="Abi_2"/>
    <property type="match status" value="1"/>
</dbReference>
<dbReference type="InterPro" id="IPR017034">
    <property type="entry name" value="Abi_system_AbiD/AbiF"/>
</dbReference>
<protein>
    <submittedName>
        <fullName evidence="1">Abortive phage resistance protein</fullName>
    </submittedName>
</protein>
<proteinExistence type="predicted"/>
<dbReference type="AlphaFoldDB" id="A0A2U8H7U1"/>
<dbReference type="OrthoDB" id="5363652at2"/>
<dbReference type="RefSeq" id="WP_108976798.1">
    <property type="nucleotide sequence ID" value="NZ_CP022188.1"/>
</dbReference>
<evidence type="ECO:0000313" key="2">
    <source>
        <dbReference type="Proteomes" id="UP000244902"/>
    </source>
</evidence>
<organism evidence="1 2">
    <name type="scientific">Parazoarcus communis</name>
    <dbReference type="NCBI Taxonomy" id="41977"/>
    <lineage>
        <taxon>Bacteria</taxon>
        <taxon>Pseudomonadati</taxon>
        <taxon>Pseudomonadota</taxon>
        <taxon>Betaproteobacteria</taxon>
        <taxon>Rhodocyclales</taxon>
        <taxon>Zoogloeaceae</taxon>
        <taxon>Parazoarcus</taxon>
    </lineage>
</organism>
<dbReference type="PIRSF" id="PIRSF034934">
    <property type="entry name" value="AbiF_AbiD"/>
    <property type="match status" value="1"/>
</dbReference>
<sequence>MAYEKPWSSYESQLDQLIARGMVVTDRARALDYLERIGYYRLSGYWFAFRERSEACCPLDPGRFGKPRKVRVDRLALDVFKPGTCFQHAVELYVFDKKLRLLALDALERIEIALRVDIAHPLGEKDRFAYLNPDLFFPGFSKTLDKQSGLTRHHEWLAKHAGLIGRSKEDFIRHNREKYGLPLAIWVVCEIWDFGTLSTLFAGMREADQDAIASKYGIANGRLFASWLRSLNYLRNVCAHHSRLWNRNIVDQPKLPAAEELPWTAPFIDNAHRLARPFLLFCIARHLLDRINPTSSWGRRFQALLAEFPSQSGLSLEGMGMPAEDWASELWPKNDGQ</sequence>
<dbReference type="EMBL" id="CP022188">
    <property type="protein sequence ID" value="AWI81821.1"/>
    <property type="molecule type" value="Genomic_DNA"/>
</dbReference>
<name>A0A2U8H7U1_9RHOO</name>
<evidence type="ECO:0000313" key="1">
    <source>
        <dbReference type="EMBL" id="AWI81821.1"/>
    </source>
</evidence>
<reference evidence="1 2" key="1">
    <citation type="submission" date="2017-06" db="EMBL/GenBank/DDBJ databases">
        <title>Azoarcus sp. TSNA42 complete genome sequence.</title>
        <authorList>
            <person name="Woo J.-H."/>
            <person name="Kim H.-S."/>
        </authorList>
    </citation>
    <scope>NUCLEOTIDE SEQUENCE [LARGE SCALE GENOMIC DNA]</scope>
    <source>
        <strain evidence="1 2">TSNA42</strain>
    </source>
</reference>